<dbReference type="EMBL" id="LNXU01000056">
    <property type="protein sequence ID" value="KTC68418.1"/>
    <property type="molecule type" value="Genomic_DNA"/>
</dbReference>
<dbReference type="SUPFAM" id="SSF46785">
    <property type="entry name" value="Winged helix' DNA-binding domain"/>
    <property type="match status" value="1"/>
</dbReference>
<keyword evidence="2" id="KW-0378">Hydrolase</keyword>
<sequence>MEIWNPGGLPPSLTLEKLRHPHGSVPRNPLLAEPLYLTKYIERMGTGTGDMIRRCREVGLPEPEFSISDGFKTTIWRKSSSMTGQVAGQVAGQVDPWVERVLRACELKGELKSIELQEVAGIRHRETFQRNYLDQLLRDELIERTIPDKPKSRLQKYRLSQKGKILLEDLSKNKK</sequence>
<keyword evidence="3" id="KW-1185">Reference proteome</keyword>
<proteinExistence type="predicted"/>
<dbReference type="Pfam" id="PF21247">
    <property type="entry name" value="Fic-like_C"/>
    <property type="match status" value="1"/>
</dbReference>
<dbReference type="InterPro" id="IPR049514">
    <property type="entry name" value="Fic-like_C"/>
</dbReference>
<dbReference type="Gene3D" id="3.30.565.60">
    <property type="match status" value="1"/>
</dbReference>
<dbReference type="Pfam" id="PF13749">
    <property type="entry name" value="HATPase_c_4"/>
    <property type="match status" value="1"/>
</dbReference>
<accession>A0A0W0RBK3</accession>
<dbReference type="InterPro" id="IPR038475">
    <property type="entry name" value="RecG_C_sf"/>
</dbReference>
<gene>
    <name evidence="2" type="ORF">Lboz_3403</name>
</gene>
<dbReference type="PANTHER" id="PTHR30595">
    <property type="entry name" value="GLPR-RELATED TRANSCRIPTIONAL REPRESSOR"/>
    <property type="match status" value="1"/>
</dbReference>
<dbReference type="PATRIC" id="fig|447.4.peg.3640"/>
<feature type="domain" description="Filamentation induced by cAMP protein Fic-like C-terminal" evidence="1">
    <location>
        <begin position="98"/>
        <end position="160"/>
    </location>
</feature>
<dbReference type="RefSeq" id="WP_058460928.1">
    <property type="nucleotide sequence ID" value="NZ_CAAAIY010000007.1"/>
</dbReference>
<evidence type="ECO:0000259" key="1">
    <source>
        <dbReference type="Pfam" id="PF21247"/>
    </source>
</evidence>
<keyword evidence="2" id="KW-0547">Nucleotide-binding</keyword>
<dbReference type="InterPro" id="IPR036390">
    <property type="entry name" value="WH_DNA-bd_sf"/>
</dbReference>
<name>A0A0W0RBK3_LEGBO</name>
<keyword evidence="2" id="KW-0347">Helicase</keyword>
<dbReference type="GO" id="GO:0004386">
    <property type="term" value="F:helicase activity"/>
    <property type="evidence" value="ECO:0007669"/>
    <property type="project" value="UniProtKB-KW"/>
</dbReference>
<dbReference type="Proteomes" id="UP000054695">
    <property type="component" value="Unassembled WGS sequence"/>
</dbReference>
<dbReference type="STRING" id="447.Lboz_3403"/>
<protein>
    <submittedName>
        <fullName evidence="2">ATP-dependent DNA helicase</fullName>
    </submittedName>
</protein>
<dbReference type="PANTHER" id="PTHR30595:SF6">
    <property type="entry name" value="SCHLAFEN ALBA-2 DOMAIN-CONTAINING PROTEIN"/>
    <property type="match status" value="1"/>
</dbReference>
<organism evidence="2 3">
    <name type="scientific">Legionella bozemanae</name>
    <name type="common">Fluoribacter bozemanae</name>
    <dbReference type="NCBI Taxonomy" id="447"/>
    <lineage>
        <taxon>Bacteria</taxon>
        <taxon>Pseudomonadati</taxon>
        <taxon>Pseudomonadota</taxon>
        <taxon>Gammaproteobacteria</taxon>
        <taxon>Legionellales</taxon>
        <taxon>Legionellaceae</taxon>
        <taxon>Legionella</taxon>
    </lineage>
</organism>
<keyword evidence="2" id="KW-0067">ATP-binding</keyword>
<reference evidence="2 3" key="1">
    <citation type="submission" date="2015-11" db="EMBL/GenBank/DDBJ databases">
        <title>Genomic analysis of 38 Legionella species identifies large and diverse effector repertoires.</title>
        <authorList>
            <person name="Burstein D."/>
            <person name="Amaro F."/>
            <person name="Zusman T."/>
            <person name="Lifshitz Z."/>
            <person name="Cohen O."/>
            <person name="Gilbert J.A."/>
            <person name="Pupko T."/>
            <person name="Shuman H.A."/>
            <person name="Segal G."/>
        </authorList>
    </citation>
    <scope>NUCLEOTIDE SEQUENCE [LARGE SCALE GENOMIC DNA]</scope>
    <source>
        <strain evidence="2 3">WIGA</strain>
    </source>
</reference>
<dbReference type="AlphaFoldDB" id="A0A0W0RBK3"/>
<evidence type="ECO:0000313" key="3">
    <source>
        <dbReference type="Proteomes" id="UP000054695"/>
    </source>
</evidence>
<evidence type="ECO:0000313" key="2">
    <source>
        <dbReference type="EMBL" id="KTC68418.1"/>
    </source>
</evidence>
<comment type="caution">
    <text evidence="2">The sequence shown here is derived from an EMBL/GenBank/DDBJ whole genome shotgun (WGS) entry which is preliminary data.</text>
</comment>